<keyword evidence="3" id="KW-1185">Reference proteome</keyword>
<dbReference type="PROSITE" id="PS50851">
    <property type="entry name" value="CHEW"/>
    <property type="match status" value="1"/>
</dbReference>
<dbReference type="PANTHER" id="PTHR22617:SF23">
    <property type="entry name" value="CHEMOTAXIS PROTEIN CHEW"/>
    <property type="match status" value="1"/>
</dbReference>
<dbReference type="CDD" id="cd00732">
    <property type="entry name" value="CheW"/>
    <property type="match status" value="1"/>
</dbReference>
<evidence type="ECO:0000259" key="1">
    <source>
        <dbReference type="PROSITE" id="PS50851"/>
    </source>
</evidence>
<dbReference type="InterPro" id="IPR039315">
    <property type="entry name" value="CheW"/>
</dbReference>
<dbReference type="InterPro" id="IPR036061">
    <property type="entry name" value="CheW-like_dom_sf"/>
</dbReference>
<dbReference type="PANTHER" id="PTHR22617">
    <property type="entry name" value="CHEMOTAXIS SENSOR HISTIDINE KINASE-RELATED"/>
    <property type="match status" value="1"/>
</dbReference>
<proteinExistence type="predicted"/>
<dbReference type="GO" id="GO:0007165">
    <property type="term" value="P:signal transduction"/>
    <property type="evidence" value="ECO:0007669"/>
    <property type="project" value="InterPro"/>
</dbReference>
<dbReference type="EMBL" id="FNZK01000012">
    <property type="protein sequence ID" value="SEJ63107.1"/>
    <property type="molecule type" value="Genomic_DNA"/>
</dbReference>
<accession>A0A1H7AGT4</accession>
<sequence>MEKMEKTDSVNQEIQMVAFKLKREEYGVSILNVQEIKRLTDITRVPFTPDFFKGVMNLRGSVLPVIDLKKRLGLPEGDYSEDTRIIIVKVEEISIGMIVDAVTEVLTIGIDHIDAPKTVSDSSDSKENGKFISGVGNLDNRLVIMLNLNEIVGLTGESK</sequence>
<dbReference type="SMART" id="SM00260">
    <property type="entry name" value="CheW"/>
    <property type="match status" value="1"/>
</dbReference>
<dbReference type="STRING" id="84035.SAMN05660742_11260"/>
<dbReference type="Pfam" id="PF01584">
    <property type="entry name" value="CheW"/>
    <property type="match status" value="1"/>
</dbReference>
<feature type="domain" description="CheW-like" evidence="1">
    <location>
        <begin position="13"/>
        <end position="157"/>
    </location>
</feature>
<dbReference type="RefSeq" id="WP_019553173.1">
    <property type="nucleotide sequence ID" value="NZ_FNZK01000012.1"/>
</dbReference>
<gene>
    <name evidence="2" type="ORF">SAMN05660742_11260</name>
</gene>
<dbReference type="GO" id="GO:0006935">
    <property type="term" value="P:chemotaxis"/>
    <property type="evidence" value="ECO:0007669"/>
    <property type="project" value="InterPro"/>
</dbReference>
<dbReference type="InterPro" id="IPR002545">
    <property type="entry name" value="CheW-lke_dom"/>
</dbReference>
<dbReference type="SUPFAM" id="SSF50341">
    <property type="entry name" value="CheW-like"/>
    <property type="match status" value="1"/>
</dbReference>
<organism evidence="2 3">
    <name type="scientific">Propionispira arboris</name>
    <dbReference type="NCBI Taxonomy" id="84035"/>
    <lineage>
        <taxon>Bacteria</taxon>
        <taxon>Bacillati</taxon>
        <taxon>Bacillota</taxon>
        <taxon>Negativicutes</taxon>
        <taxon>Selenomonadales</taxon>
        <taxon>Selenomonadaceae</taxon>
        <taxon>Propionispira</taxon>
    </lineage>
</organism>
<dbReference type="GO" id="GO:0005829">
    <property type="term" value="C:cytosol"/>
    <property type="evidence" value="ECO:0007669"/>
    <property type="project" value="TreeGrafter"/>
</dbReference>
<reference evidence="2 3" key="1">
    <citation type="submission" date="2016-10" db="EMBL/GenBank/DDBJ databases">
        <authorList>
            <person name="de Groot N.N."/>
        </authorList>
    </citation>
    <scope>NUCLEOTIDE SEQUENCE [LARGE SCALE GENOMIC DNA]</scope>
    <source>
        <strain evidence="2 3">DSM 2179</strain>
    </source>
</reference>
<name>A0A1H7AGT4_9FIRM</name>
<evidence type="ECO:0000313" key="3">
    <source>
        <dbReference type="Proteomes" id="UP000199662"/>
    </source>
</evidence>
<dbReference type="Gene3D" id="2.30.30.40">
    <property type="entry name" value="SH3 Domains"/>
    <property type="match status" value="1"/>
</dbReference>
<dbReference type="Proteomes" id="UP000199662">
    <property type="component" value="Unassembled WGS sequence"/>
</dbReference>
<protein>
    <submittedName>
        <fullName evidence="2">Purine-binding chemotaxis protein CheW</fullName>
    </submittedName>
</protein>
<dbReference type="AlphaFoldDB" id="A0A1H7AGT4"/>
<evidence type="ECO:0000313" key="2">
    <source>
        <dbReference type="EMBL" id="SEJ63107.1"/>
    </source>
</evidence>
<dbReference type="Gene3D" id="2.40.50.180">
    <property type="entry name" value="CheA-289, Domain 4"/>
    <property type="match status" value="1"/>
</dbReference>